<name>A0A1H8B0A6_9ACTN</name>
<proteinExistence type="predicted"/>
<keyword evidence="2 8" id="KW-0723">Serine/threonine-protein kinase</keyword>
<evidence type="ECO:0000256" key="5">
    <source>
        <dbReference type="ARBA" id="ARBA00022777"/>
    </source>
</evidence>
<evidence type="ECO:0000256" key="1">
    <source>
        <dbReference type="ARBA" id="ARBA00012513"/>
    </source>
</evidence>
<protein>
    <recommendedName>
        <fullName evidence="1">non-specific serine/threonine protein kinase</fullName>
        <ecNumber evidence="1">2.7.11.1</ecNumber>
    </recommendedName>
</protein>
<dbReference type="OrthoDB" id="3679634at2"/>
<evidence type="ECO:0000313" key="9">
    <source>
        <dbReference type="Proteomes" id="UP000198953"/>
    </source>
</evidence>
<dbReference type="PANTHER" id="PTHR43289:SF6">
    <property type="entry name" value="SERINE_THREONINE-PROTEIN KINASE NEKL-3"/>
    <property type="match status" value="1"/>
</dbReference>
<dbReference type="STRING" id="46177.SAMN05660976_05969"/>
<dbReference type="EMBL" id="FOBF01000017">
    <property type="protein sequence ID" value="SEM76206.1"/>
    <property type="molecule type" value="Genomic_DNA"/>
</dbReference>
<evidence type="ECO:0000256" key="3">
    <source>
        <dbReference type="ARBA" id="ARBA00022679"/>
    </source>
</evidence>
<dbReference type="SMART" id="SM00220">
    <property type="entry name" value="S_TKc"/>
    <property type="match status" value="1"/>
</dbReference>
<accession>A0A1H8B0A6</accession>
<evidence type="ECO:0000256" key="4">
    <source>
        <dbReference type="ARBA" id="ARBA00022741"/>
    </source>
</evidence>
<dbReference type="EC" id="2.7.11.1" evidence="1"/>
<keyword evidence="3" id="KW-0808">Transferase</keyword>
<organism evidence="8 9">
    <name type="scientific">Nonomuraea pusilla</name>
    <dbReference type="NCBI Taxonomy" id="46177"/>
    <lineage>
        <taxon>Bacteria</taxon>
        <taxon>Bacillati</taxon>
        <taxon>Actinomycetota</taxon>
        <taxon>Actinomycetes</taxon>
        <taxon>Streptosporangiales</taxon>
        <taxon>Streptosporangiaceae</taxon>
        <taxon>Nonomuraea</taxon>
    </lineage>
</organism>
<dbReference type="Gene3D" id="1.10.510.10">
    <property type="entry name" value="Transferase(Phosphotransferase) domain 1"/>
    <property type="match status" value="2"/>
</dbReference>
<reference evidence="8 9" key="1">
    <citation type="submission" date="2016-10" db="EMBL/GenBank/DDBJ databases">
        <authorList>
            <person name="de Groot N.N."/>
        </authorList>
    </citation>
    <scope>NUCLEOTIDE SEQUENCE [LARGE SCALE GENOMIC DNA]</scope>
    <source>
        <strain evidence="8 9">DSM 43357</strain>
    </source>
</reference>
<dbReference type="Proteomes" id="UP000198953">
    <property type="component" value="Unassembled WGS sequence"/>
</dbReference>
<dbReference type="InterPro" id="IPR011009">
    <property type="entry name" value="Kinase-like_dom_sf"/>
</dbReference>
<evidence type="ECO:0000313" key="8">
    <source>
        <dbReference type="EMBL" id="SEM76206.1"/>
    </source>
</evidence>
<dbReference type="SUPFAM" id="SSF56112">
    <property type="entry name" value="Protein kinase-like (PK-like)"/>
    <property type="match status" value="2"/>
</dbReference>
<dbReference type="InterPro" id="IPR000719">
    <property type="entry name" value="Prot_kinase_dom"/>
</dbReference>
<dbReference type="GO" id="GO:0005524">
    <property type="term" value="F:ATP binding"/>
    <property type="evidence" value="ECO:0007669"/>
    <property type="project" value="UniProtKB-KW"/>
</dbReference>
<evidence type="ECO:0000256" key="6">
    <source>
        <dbReference type="ARBA" id="ARBA00022840"/>
    </source>
</evidence>
<keyword evidence="5 8" id="KW-0418">Kinase</keyword>
<feature type="domain" description="Protein kinase" evidence="7">
    <location>
        <begin position="16"/>
        <end position="360"/>
    </location>
</feature>
<sequence length="360" mass="37947">MVYPDMPDGRTIAGRYRLLEPLGAGSVRRGLDELERRDVVVRQLRVPPELIDSATREARMAALVRHASIARVLDVPLEAGRPWVIAEFVRGTSLEQAVRSRGPLPVAQAARMGVCVLAALRAAHAAGVVHGRLDPGKVLLTWTGRAVLAGFGVPSLSVRPSSDLWSLAATLHFAVEGRPPGQVPAEGADPLRSLVRAMLHPSGSPSVEVVADTLQRLALDQPLDRLVAALGPLPPAEVAGIGLDVLAQLQSLGGVHGAVQPGSVFVDGEGRARLVAPLRSGTLPDYTAPEGAQSREADLWSLGATLFTAVEGRPPAPGALLARAGTLARVLFRLLSGNPADRPSVDELRRDLRAVAGVRR</sequence>
<keyword evidence="9" id="KW-1185">Reference proteome</keyword>
<dbReference type="PANTHER" id="PTHR43289">
    <property type="entry name" value="MITOGEN-ACTIVATED PROTEIN KINASE KINASE KINASE 20-RELATED"/>
    <property type="match status" value="1"/>
</dbReference>
<dbReference type="Gene3D" id="3.30.200.20">
    <property type="entry name" value="Phosphorylase Kinase, domain 1"/>
    <property type="match status" value="1"/>
</dbReference>
<keyword evidence="6" id="KW-0067">ATP-binding</keyword>
<dbReference type="AlphaFoldDB" id="A0A1H8B0A6"/>
<dbReference type="PROSITE" id="PS50011">
    <property type="entry name" value="PROTEIN_KINASE_DOM"/>
    <property type="match status" value="1"/>
</dbReference>
<keyword evidence="4" id="KW-0547">Nucleotide-binding</keyword>
<dbReference type="Pfam" id="PF00069">
    <property type="entry name" value="Pkinase"/>
    <property type="match status" value="1"/>
</dbReference>
<dbReference type="GO" id="GO:0004674">
    <property type="term" value="F:protein serine/threonine kinase activity"/>
    <property type="evidence" value="ECO:0007669"/>
    <property type="project" value="UniProtKB-KW"/>
</dbReference>
<evidence type="ECO:0000259" key="7">
    <source>
        <dbReference type="PROSITE" id="PS50011"/>
    </source>
</evidence>
<gene>
    <name evidence="8" type="ORF">SAMN05660976_05969</name>
</gene>
<evidence type="ECO:0000256" key="2">
    <source>
        <dbReference type="ARBA" id="ARBA00022527"/>
    </source>
</evidence>